<protein>
    <recommendedName>
        <fullName evidence="3">BAH domain-containing protein</fullName>
    </recommendedName>
</protein>
<accession>A0A4S4LZV6</accession>
<organism evidence="1 2">
    <name type="scientific">Antrodiella citrinella</name>
    <dbReference type="NCBI Taxonomy" id="2447956"/>
    <lineage>
        <taxon>Eukaryota</taxon>
        <taxon>Fungi</taxon>
        <taxon>Dikarya</taxon>
        <taxon>Basidiomycota</taxon>
        <taxon>Agaricomycotina</taxon>
        <taxon>Agaricomycetes</taxon>
        <taxon>Polyporales</taxon>
        <taxon>Steccherinaceae</taxon>
        <taxon>Antrodiella</taxon>
    </lineage>
</organism>
<dbReference type="EMBL" id="SGPM01000602">
    <property type="protein sequence ID" value="THH18276.1"/>
    <property type="molecule type" value="Genomic_DNA"/>
</dbReference>
<sequence>MAKPRKNSTQRKPTLYDVYCAGLHSEEMRIRDEDNHLVDVYHVHDVVDVLVEDSHGNRRPCPVLILSIHKHKTKKGKYVFKGAWYQSKQDILSEAEAIRASVEGTAEGRQLLAHMGQYEVVLSNYTQYFDQDMVEGFSTMITFLPQVGTPFPPTMEPCLFWMERYWEYDCRTQTSTFVVLVLVGV</sequence>
<keyword evidence="2" id="KW-1185">Reference proteome</keyword>
<proteinExistence type="predicted"/>
<gene>
    <name evidence="1" type="ORF">EUX98_g8990</name>
</gene>
<dbReference type="AlphaFoldDB" id="A0A4S4LZV6"/>
<evidence type="ECO:0008006" key="3">
    <source>
        <dbReference type="Google" id="ProtNLM"/>
    </source>
</evidence>
<evidence type="ECO:0000313" key="2">
    <source>
        <dbReference type="Proteomes" id="UP000308730"/>
    </source>
</evidence>
<comment type="caution">
    <text evidence="1">The sequence shown here is derived from an EMBL/GenBank/DDBJ whole genome shotgun (WGS) entry which is preliminary data.</text>
</comment>
<evidence type="ECO:0000313" key="1">
    <source>
        <dbReference type="EMBL" id="THH18276.1"/>
    </source>
</evidence>
<dbReference type="Proteomes" id="UP000308730">
    <property type="component" value="Unassembled WGS sequence"/>
</dbReference>
<name>A0A4S4LZV6_9APHY</name>
<reference evidence="1 2" key="1">
    <citation type="submission" date="2019-02" db="EMBL/GenBank/DDBJ databases">
        <title>Genome sequencing of the rare red list fungi Antrodiella citrinella (Flaviporus citrinellus).</title>
        <authorList>
            <person name="Buettner E."/>
            <person name="Kellner H."/>
        </authorList>
    </citation>
    <scope>NUCLEOTIDE SEQUENCE [LARGE SCALE GENOMIC DNA]</scope>
    <source>
        <strain evidence="1 2">DSM 108506</strain>
    </source>
</reference>